<feature type="transmembrane region" description="Helical" evidence="6">
    <location>
        <begin position="65"/>
        <end position="91"/>
    </location>
</feature>
<dbReference type="PANTHER" id="PTHR30250:SF11">
    <property type="entry name" value="O-ANTIGEN TRANSPORTER-RELATED"/>
    <property type="match status" value="1"/>
</dbReference>
<feature type="transmembrane region" description="Helical" evidence="6">
    <location>
        <begin position="309"/>
        <end position="331"/>
    </location>
</feature>
<keyword evidence="5 6" id="KW-0472">Membrane</keyword>
<feature type="transmembrane region" description="Helical" evidence="6">
    <location>
        <begin position="195"/>
        <end position="213"/>
    </location>
</feature>
<accession>A0A512IJE0</accession>
<evidence type="ECO:0000256" key="5">
    <source>
        <dbReference type="ARBA" id="ARBA00023136"/>
    </source>
</evidence>
<keyword evidence="3 6" id="KW-0812">Transmembrane</keyword>
<keyword evidence="4 6" id="KW-1133">Transmembrane helix</keyword>
<feature type="transmembrane region" description="Helical" evidence="6">
    <location>
        <begin position="381"/>
        <end position="402"/>
    </location>
</feature>
<dbReference type="Proteomes" id="UP000321258">
    <property type="component" value="Unassembled WGS sequence"/>
</dbReference>
<reference evidence="7 8" key="1">
    <citation type="submission" date="2019-07" db="EMBL/GenBank/DDBJ databases">
        <title>Whole genome shotgun sequence of Methylobacterium haplocladii NBRC 107714.</title>
        <authorList>
            <person name="Hosoyama A."/>
            <person name="Uohara A."/>
            <person name="Ohji S."/>
            <person name="Ichikawa N."/>
        </authorList>
    </citation>
    <scope>NUCLEOTIDE SEQUENCE [LARGE SCALE GENOMIC DNA]</scope>
    <source>
        <strain evidence="7 8">NBRC 107714</strain>
    </source>
</reference>
<feature type="transmembrane region" description="Helical" evidence="6">
    <location>
        <begin position="351"/>
        <end position="369"/>
    </location>
</feature>
<feature type="transmembrane region" description="Helical" evidence="6">
    <location>
        <begin position="254"/>
        <end position="279"/>
    </location>
</feature>
<dbReference type="GO" id="GO:0005886">
    <property type="term" value="C:plasma membrane"/>
    <property type="evidence" value="ECO:0007669"/>
    <property type="project" value="UniProtKB-SubCell"/>
</dbReference>
<protein>
    <recommendedName>
        <fullName evidence="9">Polysaccharide biosynthesis protein C-terminal domain-containing protein</fullName>
    </recommendedName>
</protein>
<feature type="transmembrane region" description="Helical" evidence="6">
    <location>
        <begin position="103"/>
        <end position="126"/>
    </location>
</feature>
<evidence type="ECO:0008006" key="9">
    <source>
        <dbReference type="Google" id="ProtNLM"/>
    </source>
</evidence>
<gene>
    <name evidence="7" type="ORF">MHA02_02030</name>
</gene>
<evidence type="ECO:0000256" key="6">
    <source>
        <dbReference type="SAM" id="Phobius"/>
    </source>
</evidence>
<dbReference type="RefSeq" id="WP_174804632.1">
    <property type="nucleotide sequence ID" value="NZ_BJZT01000002.1"/>
</dbReference>
<feature type="transmembrane region" description="Helical" evidence="6">
    <location>
        <begin position="163"/>
        <end position="183"/>
    </location>
</feature>
<feature type="transmembrane region" description="Helical" evidence="6">
    <location>
        <begin position="225"/>
        <end position="248"/>
    </location>
</feature>
<comment type="subcellular location">
    <subcellularLocation>
        <location evidence="1">Cell membrane</location>
        <topology evidence="1">Multi-pass membrane protein</topology>
    </subcellularLocation>
</comment>
<dbReference type="PANTHER" id="PTHR30250">
    <property type="entry name" value="PST FAMILY PREDICTED COLANIC ACID TRANSPORTER"/>
    <property type="match status" value="1"/>
</dbReference>
<feature type="transmembrane region" description="Helical" evidence="6">
    <location>
        <begin position="132"/>
        <end position="151"/>
    </location>
</feature>
<evidence type="ECO:0000256" key="2">
    <source>
        <dbReference type="ARBA" id="ARBA00022475"/>
    </source>
</evidence>
<name>A0A512IJE0_9HYPH</name>
<evidence type="ECO:0000256" key="3">
    <source>
        <dbReference type="ARBA" id="ARBA00022692"/>
    </source>
</evidence>
<sequence>MIQALKSSVLGRLSRAPATVGAAPRGGFGSRFAVILSGELIQSLFHFVLNVVLVRTLSQHDYGLFAIVFTSGAVGIAYIRALVAVPATLFLSRSLGRPAERGYDIVFGSGALVVALGMGLLATAILGAVIGAYGALAAGAFIALYAFRSYLRIVLLARKSARIAGMSDAVYAGVGLLFALLTLHGSDTAVLDHAFLSLAFAHACGIAVSYFALRQPLRITLRRSLWRRYLSLWRTLLWSLTGVTSITVQGQGLTLAFAAIVGPAAYAPIAATLVLFAPLRIPTNALTNMALAEVTGLLAQGRTSAAYRIVVRSTAVIAIASLIYGLAMWGALPIIEHYLFKGRFSHEPMNLIGFAVWGVVAISLLYAIPRAYLEASAAFRTIAWGAIAAACIGFTIMIPMLLTLPPHYALAGLAASELAVVLGSAIAFRKFARRADKRVLEAAAAVAEAAAPHEDVPTGRRETAVPIRATYAPAYSAPAE</sequence>
<feature type="transmembrane region" description="Helical" evidence="6">
    <location>
        <begin position="32"/>
        <end position="53"/>
    </location>
</feature>
<dbReference type="InterPro" id="IPR050833">
    <property type="entry name" value="Poly_Biosynth_Transport"/>
</dbReference>
<evidence type="ECO:0000313" key="8">
    <source>
        <dbReference type="Proteomes" id="UP000321258"/>
    </source>
</evidence>
<organism evidence="7 8">
    <name type="scientific">Methylobacterium haplocladii</name>
    <dbReference type="NCBI Taxonomy" id="1176176"/>
    <lineage>
        <taxon>Bacteria</taxon>
        <taxon>Pseudomonadati</taxon>
        <taxon>Pseudomonadota</taxon>
        <taxon>Alphaproteobacteria</taxon>
        <taxon>Hyphomicrobiales</taxon>
        <taxon>Methylobacteriaceae</taxon>
        <taxon>Methylobacterium</taxon>
    </lineage>
</organism>
<keyword evidence="2" id="KW-1003">Cell membrane</keyword>
<evidence type="ECO:0000256" key="4">
    <source>
        <dbReference type="ARBA" id="ARBA00022989"/>
    </source>
</evidence>
<evidence type="ECO:0000313" key="7">
    <source>
        <dbReference type="EMBL" id="GEO97815.1"/>
    </source>
</evidence>
<dbReference type="AlphaFoldDB" id="A0A512IJE0"/>
<dbReference type="EMBL" id="BJZT01000002">
    <property type="protein sequence ID" value="GEO97815.1"/>
    <property type="molecule type" value="Genomic_DNA"/>
</dbReference>
<evidence type="ECO:0000256" key="1">
    <source>
        <dbReference type="ARBA" id="ARBA00004651"/>
    </source>
</evidence>
<proteinExistence type="predicted"/>
<keyword evidence="8" id="KW-1185">Reference proteome</keyword>
<feature type="transmembrane region" description="Helical" evidence="6">
    <location>
        <begin position="408"/>
        <end position="428"/>
    </location>
</feature>
<comment type="caution">
    <text evidence="7">The sequence shown here is derived from an EMBL/GenBank/DDBJ whole genome shotgun (WGS) entry which is preliminary data.</text>
</comment>